<dbReference type="GO" id="GO:0080044">
    <property type="term" value="F:quercetin 7-O-glucosyltransferase activity"/>
    <property type="evidence" value="ECO:0007669"/>
    <property type="project" value="TreeGrafter"/>
</dbReference>
<proteinExistence type="inferred from homology"/>
<dbReference type="PANTHER" id="PTHR11926">
    <property type="entry name" value="GLUCOSYL/GLUCURONOSYL TRANSFERASES"/>
    <property type="match status" value="1"/>
</dbReference>
<comment type="similarity">
    <text evidence="1 3">Belongs to the UDP-glycosyltransferase family.</text>
</comment>
<evidence type="ECO:0000313" key="5">
    <source>
        <dbReference type="Proteomes" id="UP001163823"/>
    </source>
</evidence>
<dbReference type="Proteomes" id="UP001163823">
    <property type="component" value="Chromosome 7"/>
</dbReference>
<dbReference type="AlphaFoldDB" id="A0AAD7PNX9"/>
<accession>A0AAD7PNX9</accession>
<dbReference type="Pfam" id="PF00201">
    <property type="entry name" value="UDPGT"/>
    <property type="match status" value="1"/>
</dbReference>
<dbReference type="CDD" id="cd03784">
    <property type="entry name" value="GT1_Gtf-like"/>
    <property type="match status" value="1"/>
</dbReference>
<sequence length="272" mass="30942">MVVGQFSNIERADWILCNTIHELEPEVTDWMMKIWPTLRSIGPTIPSMFLDKQIEDDKDYGFSIFKLDTEACMKWLDNKPSGSVVYVSFGSLAALDVEQMEEIAFCLRDSECYFIWVIREPELAKLPKDFVNESKKGLIVTWCSQLQVLAHEAVGCFVTHCGWNSTLEAFSLGVPMIGFPQWTDQPTNAKFIMDVWKIGIRAPVDEKGIVRKQAMEHCIRDIMENDKGKEIKRNANKWKTVAREAVDEGGSSDKNIAEFVSVLVSSSLRFIS</sequence>
<dbReference type="GO" id="GO:0080043">
    <property type="term" value="F:quercetin 3-O-glucosyltransferase activity"/>
    <property type="evidence" value="ECO:0007669"/>
    <property type="project" value="TreeGrafter"/>
</dbReference>
<keyword evidence="2 3" id="KW-0808">Transferase</keyword>
<dbReference type="PROSITE" id="PS00375">
    <property type="entry name" value="UDPGT"/>
    <property type="match status" value="1"/>
</dbReference>
<dbReference type="InterPro" id="IPR035595">
    <property type="entry name" value="UDP_glycos_trans_CS"/>
</dbReference>
<evidence type="ECO:0000256" key="3">
    <source>
        <dbReference type="RuleBase" id="RU003718"/>
    </source>
</evidence>
<dbReference type="InterPro" id="IPR002213">
    <property type="entry name" value="UDP_glucos_trans"/>
</dbReference>
<name>A0AAD7PNX9_QUISA</name>
<reference evidence="4" key="1">
    <citation type="journal article" date="2023" name="Science">
        <title>Elucidation of the pathway for biosynthesis of saponin adjuvants from the soapbark tree.</title>
        <authorList>
            <person name="Reed J."/>
            <person name="Orme A."/>
            <person name="El-Demerdash A."/>
            <person name="Owen C."/>
            <person name="Martin L.B.B."/>
            <person name="Misra R.C."/>
            <person name="Kikuchi S."/>
            <person name="Rejzek M."/>
            <person name="Martin A.C."/>
            <person name="Harkess A."/>
            <person name="Leebens-Mack J."/>
            <person name="Louveau T."/>
            <person name="Stephenson M.J."/>
            <person name="Osbourn A."/>
        </authorList>
    </citation>
    <scope>NUCLEOTIDE SEQUENCE</scope>
    <source>
        <strain evidence="4">S10</strain>
    </source>
</reference>
<dbReference type="EMBL" id="JARAOO010000007">
    <property type="protein sequence ID" value="KAJ7961724.1"/>
    <property type="molecule type" value="Genomic_DNA"/>
</dbReference>
<comment type="caution">
    <text evidence="4">The sequence shown here is derived from an EMBL/GenBank/DDBJ whole genome shotgun (WGS) entry which is preliminary data.</text>
</comment>
<organism evidence="4 5">
    <name type="scientific">Quillaja saponaria</name>
    <name type="common">Soap bark tree</name>
    <dbReference type="NCBI Taxonomy" id="32244"/>
    <lineage>
        <taxon>Eukaryota</taxon>
        <taxon>Viridiplantae</taxon>
        <taxon>Streptophyta</taxon>
        <taxon>Embryophyta</taxon>
        <taxon>Tracheophyta</taxon>
        <taxon>Spermatophyta</taxon>
        <taxon>Magnoliopsida</taxon>
        <taxon>eudicotyledons</taxon>
        <taxon>Gunneridae</taxon>
        <taxon>Pentapetalae</taxon>
        <taxon>rosids</taxon>
        <taxon>fabids</taxon>
        <taxon>Fabales</taxon>
        <taxon>Quillajaceae</taxon>
        <taxon>Quillaja</taxon>
    </lineage>
</organism>
<evidence type="ECO:0000256" key="1">
    <source>
        <dbReference type="ARBA" id="ARBA00009995"/>
    </source>
</evidence>
<dbReference type="PANTHER" id="PTHR11926:SF1540">
    <property type="entry name" value="GLYCOSYLTRANSFERASE"/>
    <property type="match status" value="1"/>
</dbReference>
<dbReference type="FunFam" id="3.40.50.2000:FF:000019">
    <property type="entry name" value="Glycosyltransferase"/>
    <property type="match status" value="1"/>
</dbReference>
<keyword evidence="3" id="KW-0328">Glycosyltransferase</keyword>
<dbReference type="KEGG" id="qsa:O6P43_017035"/>
<evidence type="ECO:0000256" key="2">
    <source>
        <dbReference type="ARBA" id="ARBA00022679"/>
    </source>
</evidence>
<protein>
    <submittedName>
        <fullName evidence="4">Glycosyltransferase</fullName>
    </submittedName>
</protein>
<keyword evidence="5" id="KW-1185">Reference proteome</keyword>
<gene>
    <name evidence="4" type="ORF">O6P43_017035</name>
</gene>
<dbReference type="SUPFAM" id="SSF53756">
    <property type="entry name" value="UDP-Glycosyltransferase/glycogen phosphorylase"/>
    <property type="match status" value="1"/>
</dbReference>
<evidence type="ECO:0000313" key="4">
    <source>
        <dbReference type="EMBL" id="KAJ7961724.1"/>
    </source>
</evidence>
<dbReference type="Gene3D" id="3.40.50.2000">
    <property type="entry name" value="Glycogen Phosphorylase B"/>
    <property type="match status" value="2"/>
</dbReference>